<gene>
    <name evidence="2" type="ORF">ANCCAN_00282</name>
</gene>
<feature type="compositionally biased region" description="Basic and acidic residues" evidence="1">
    <location>
        <begin position="54"/>
        <end position="65"/>
    </location>
</feature>
<evidence type="ECO:0000313" key="3">
    <source>
        <dbReference type="Proteomes" id="UP000252519"/>
    </source>
</evidence>
<evidence type="ECO:0000313" key="2">
    <source>
        <dbReference type="EMBL" id="RCN53788.1"/>
    </source>
</evidence>
<dbReference type="Proteomes" id="UP000252519">
    <property type="component" value="Unassembled WGS sequence"/>
</dbReference>
<name>A0A368HDM7_ANCCA</name>
<protein>
    <submittedName>
        <fullName evidence="2">Uncharacterized protein</fullName>
    </submittedName>
</protein>
<feature type="region of interest" description="Disordered" evidence="1">
    <location>
        <begin position="52"/>
        <end position="72"/>
    </location>
</feature>
<proteinExistence type="predicted"/>
<keyword evidence="3" id="KW-1185">Reference proteome</keyword>
<reference evidence="2 3" key="1">
    <citation type="submission" date="2014-10" db="EMBL/GenBank/DDBJ databases">
        <title>Draft genome of the hookworm Ancylostoma caninum.</title>
        <authorList>
            <person name="Mitreva M."/>
        </authorList>
    </citation>
    <scope>NUCLEOTIDE SEQUENCE [LARGE SCALE GENOMIC DNA]</scope>
    <source>
        <strain evidence="2 3">Baltimore</strain>
    </source>
</reference>
<dbReference type="EMBL" id="JOJR01000001">
    <property type="protein sequence ID" value="RCN53788.1"/>
    <property type="molecule type" value="Genomic_DNA"/>
</dbReference>
<dbReference type="STRING" id="29170.A0A368HDM7"/>
<comment type="caution">
    <text evidence="2">The sequence shown here is derived from an EMBL/GenBank/DDBJ whole genome shotgun (WGS) entry which is preliminary data.</text>
</comment>
<accession>A0A368HDM7</accession>
<feature type="region of interest" description="Disordered" evidence="1">
    <location>
        <begin position="1"/>
        <end position="27"/>
    </location>
</feature>
<dbReference type="OrthoDB" id="5874059at2759"/>
<organism evidence="2 3">
    <name type="scientific">Ancylostoma caninum</name>
    <name type="common">Dog hookworm</name>
    <dbReference type="NCBI Taxonomy" id="29170"/>
    <lineage>
        <taxon>Eukaryota</taxon>
        <taxon>Metazoa</taxon>
        <taxon>Ecdysozoa</taxon>
        <taxon>Nematoda</taxon>
        <taxon>Chromadorea</taxon>
        <taxon>Rhabditida</taxon>
        <taxon>Rhabditina</taxon>
        <taxon>Rhabditomorpha</taxon>
        <taxon>Strongyloidea</taxon>
        <taxon>Ancylostomatidae</taxon>
        <taxon>Ancylostomatinae</taxon>
        <taxon>Ancylostoma</taxon>
    </lineage>
</organism>
<dbReference type="AlphaFoldDB" id="A0A368HDM7"/>
<sequence>MEQAGVKQQEDGAPAEEAPAPKTKRSVGLQGAFFEPGYARCLCGKSSSELEELSSEKSDSTDKTSKPFSLDDEMVEWEEESDYYMETTTGLNLMEECKSERTKLDEPTGYDDHCICAFDRNTHDAWPCFLKDTWESTECDTCNEHAFCTKDNKTYLDKRLSDVSAI</sequence>
<evidence type="ECO:0000256" key="1">
    <source>
        <dbReference type="SAM" id="MobiDB-lite"/>
    </source>
</evidence>